<evidence type="ECO:0000256" key="1">
    <source>
        <dbReference type="SAM" id="SignalP"/>
    </source>
</evidence>
<gene>
    <name evidence="2" type="ORF">FH972_020982</name>
</gene>
<organism evidence="2 3">
    <name type="scientific">Carpinus fangiana</name>
    <dbReference type="NCBI Taxonomy" id="176857"/>
    <lineage>
        <taxon>Eukaryota</taxon>
        <taxon>Viridiplantae</taxon>
        <taxon>Streptophyta</taxon>
        <taxon>Embryophyta</taxon>
        <taxon>Tracheophyta</taxon>
        <taxon>Spermatophyta</taxon>
        <taxon>Magnoliopsida</taxon>
        <taxon>eudicotyledons</taxon>
        <taxon>Gunneridae</taxon>
        <taxon>Pentapetalae</taxon>
        <taxon>rosids</taxon>
        <taxon>fabids</taxon>
        <taxon>Fagales</taxon>
        <taxon>Betulaceae</taxon>
        <taxon>Carpinus</taxon>
    </lineage>
</organism>
<sequence>MPSLASTFLVTILAAPLTVLATTDFSQPTYLKAPDVVGHGDITAEEMQSRTFSELPPQCDFTGDGLPYHYDILSFEEAMVIANGHNQRMHTSTETFNDIEWEKAAGASTYYWGTSDGSVASVTRKGSLIELRLVIFFVALGVDGKMKKLQIVEAGLQYSH</sequence>
<proteinExistence type="predicted"/>
<dbReference type="Proteomes" id="UP000327013">
    <property type="component" value="Unassembled WGS sequence"/>
</dbReference>
<evidence type="ECO:0000313" key="3">
    <source>
        <dbReference type="Proteomes" id="UP000327013"/>
    </source>
</evidence>
<feature type="signal peptide" evidence="1">
    <location>
        <begin position="1"/>
        <end position="21"/>
    </location>
</feature>
<evidence type="ECO:0008006" key="4">
    <source>
        <dbReference type="Google" id="ProtNLM"/>
    </source>
</evidence>
<dbReference type="EMBL" id="VIBQ01000009">
    <property type="protein sequence ID" value="KAB8336671.1"/>
    <property type="molecule type" value="Genomic_DNA"/>
</dbReference>
<name>A0A5N6KN32_9ROSI</name>
<evidence type="ECO:0000313" key="2">
    <source>
        <dbReference type="EMBL" id="KAB8336671.1"/>
    </source>
</evidence>
<reference evidence="2 3" key="1">
    <citation type="submission" date="2019-06" db="EMBL/GenBank/DDBJ databases">
        <title>A chromosomal-level reference genome of Carpinus fangiana (Coryloideae, Betulaceae).</title>
        <authorList>
            <person name="Yang X."/>
            <person name="Wang Z."/>
            <person name="Zhang L."/>
            <person name="Hao G."/>
            <person name="Liu J."/>
            <person name="Yang Y."/>
        </authorList>
    </citation>
    <scope>NUCLEOTIDE SEQUENCE [LARGE SCALE GENOMIC DNA]</scope>
    <source>
        <strain evidence="2">Cfa_2016G</strain>
        <tissue evidence="2">Leaf</tissue>
    </source>
</reference>
<feature type="chain" id="PRO_5024431138" description="SCP domain-containing protein" evidence="1">
    <location>
        <begin position="22"/>
        <end position="160"/>
    </location>
</feature>
<dbReference type="AlphaFoldDB" id="A0A5N6KN32"/>
<keyword evidence="1" id="KW-0732">Signal</keyword>
<protein>
    <recommendedName>
        <fullName evidence="4">SCP domain-containing protein</fullName>
    </recommendedName>
</protein>
<accession>A0A5N6KN32</accession>
<comment type="caution">
    <text evidence="2">The sequence shown here is derived from an EMBL/GenBank/DDBJ whole genome shotgun (WGS) entry which is preliminary data.</text>
</comment>
<keyword evidence="3" id="KW-1185">Reference proteome</keyword>